<protein>
    <submittedName>
        <fullName evidence="2">Uncharacterized protein</fullName>
    </submittedName>
</protein>
<gene>
    <name evidence="2" type="ORF">FOZ62_012216</name>
</gene>
<accession>A0A7J6Q077</accession>
<name>A0A7J6Q077_PEROL</name>
<evidence type="ECO:0000256" key="1">
    <source>
        <dbReference type="SAM" id="SignalP"/>
    </source>
</evidence>
<feature type="signal peptide" evidence="1">
    <location>
        <begin position="1"/>
        <end position="28"/>
    </location>
</feature>
<reference evidence="2 3" key="1">
    <citation type="submission" date="2020-04" db="EMBL/GenBank/DDBJ databases">
        <title>Perkinsus olseni comparative genomics.</title>
        <authorList>
            <person name="Bogema D.R."/>
        </authorList>
    </citation>
    <scope>NUCLEOTIDE SEQUENCE [LARGE SCALE GENOMIC DNA]</scope>
    <source>
        <strain evidence="2">ATCC PRA-205</strain>
    </source>
</reference>
<evidence type="ECO:0000313" key="2">
    <source>
        <dbReference type="EMBL" id="KAF4701904.1"/>
    </source>
</evidence>
<sequence>MALSSSLLNNTYWCIVLVSCLLVYLTKAQEFRQQELLYGQLGDGEVEYIVLPRPRTPINSPKASSEAGISTTFQLFPHKVSSRAGTSRTTHLETCDYVTHNALFDDNTPVEMPRILRVESGITVEYLASVAAVGNCFDRIWKWKSSEDGGEYVDASGQIDNELAELCHTGFVALKPSPDVSTLDGIYTGDGPGKGLYFDFNNGTLKDAYLSVREITQESSERSLEDAGASLPASLQGGEGLAQAVKIVYNVYYQRVTVFTA</sequence>
<dbReference type="Proteomes" id="UP000574390">
    <property type="component" value="Unassembled WGS sequence"/>
</dbReference>
<organism evidence="2 3">
    <name type="scientific">Perkinsus olseni</name>
    <name type="common">Perkinsus atlanticus</name>
    <dbReference type="NCBI Taxonomy" id="32597"/>
    <lineage>
        <taxon>Eukaryota</taxon>
        <taxon>Sar</taxon>
        <taxon>Alveolata</taxon>
        <taxon>Perkinsozoa</taxon>
        <taxon>Perkinsea</taxon>
        <taxon>Perkinsida</taxon>
        <taxon>Perkinsidae</taxon>
        <taxon>Perkinsus</taxon>
    </lineage>
</organism>
<dbReference type="AlphaFoldDB" id="A0A7J6Q077"/>
<keyword evidence="1" id="KW-0732">Signal</keyword>
<feature type="chain" id="PRO_5029751957" evidence="1">
    <location>
        <begin position="29"/>
        <end position="261"/>
    </location>
</feature>
<comment type="caution">
    <text evidence="2">The sequence shown here is derived from an EMBL/GenBank/DDBJ whole genome shotgun (WGS) entry which is preliminary data.</text>
</comment>
<proteinExistence type="predicted"/>
<evidence type="ECO:0000313" key="3">
    <source>
        <dbReference type="Proteomes" id="UP000574390"/>
    </source>
</evidence>
<dbReference type="EMBL" id="JABANM010033057">
    <property type="protein sequence ID" value="KAF4701904.1"/>
    <property type="molecule type" value="Genomic_DNA"/>
</dbReference>